<dbReference type="Gene3D" id="2.40.10.170">
    <property type="match status" value="1"/>
</dbReference>
<dbReference type="EMBL" id="VUNJ01000005">
    <property type="protein sequence ID" value="MST91505.1"/>
    <property type="molecule type" value="Genomic_DNA"/>
</dbReference>
<evidence type="ECO:0000313" key="7">
    <source>
        <dbReference type="Proteomes" id="UP000032483"/>
    </source>
</evidence>
<accession>A0A0W7TQX4</accession>
<evidence type="ECO:0000313" key="3">
    <source>
        <dbReference type="EMBL" id="KUE76215.1"/>
    </source>
</evidence>
<dbReference type="Pfam" id="PF02559">
    <property type="entry name" value="CarD_TRCF_RID"/>
    <property type="match status" value="1"/>
</dbReference>
<evidence type="ECO:0000313" key="9">
    <source>
        <dbReference type="Proteomes" id="UP000431913"/>
    </source>
</evidence>
<gene>
    <name evidence="3" type="ORF">ASJ35_09515</name>
    <name evidence="4" type="ORF">FYJ76_06050</name>
    <name evidence="6" type="ORF">GMD52_01740</name>
    <name evidence="5" type="ORF">GMD59_01935</name>
    <name evidence="2" type="ORF">TQ39_10810</name>
</gene>
<reference evidence="4 9" key="4">
    <citation type="submission" date="2019-08" db="EMBL/GenBank/DDBJ databases">
        <title>In-depth cultivation of the pig gut microbiome towards novel bacterial diversity and tailored functional studies.</title>
        <authorList>
            <person name="Wylensek D."/>
            <person name="Hitch T.C.A."/>
            <person name="Clavel T."/>
        </authorList>
    </citation>
    <scope>NUCLEOTIDE SEQUENCE [LARGE SCALE GENOMIC DNA]</scope>
    <source>
        <strain evidence="4 9">WCA3-601-WT-6J</strain>
    </source>
</reference>
<dbReference type="Proteomes" id="UP000431913">
    <property type="component" value="Unassembled WGS sequence"/>
</dbReference>
<dbReference type="EMBL" id="WMZR01000002">
    <property type="protein sequence ID" value="MTS50264.1"/>
    <property type="molecule type" value="Genomic_DNA"/>
</dbReference>
<sequence>MFQKGDLIVYGNMGVCRVEAVEAPAGLPGAGEKKLYYKLDPVYETGTVYIPVDAKVFMRPILTHAQAEALIGRIPEIEENPCGGKDQQMLAEHYRSLMRTHDCDDLVQLIKTIYGKNRERTAQGKKPARTEAEYMKRAEELLHGELAAALGITPEQVPGYIAAEVAQAGCGAET</sequence>
<dbReference type="InterPro" id="IPR042215">
    <property type="entry name" value="CarD-like_C"/>
</dbReference>
<dbReference type="AlphaFoldDB" id="A0A0D8IYC9"/>
<organism evidence="2 7">
    <name type="scientific">Ruthenibacterium lactatiformans</name>
    <dbReference type="NCBI Taxonomy" id="1550024"/>
    <lineage>
        <taxon>Bacteria</taxon>
        <taxon>Bacillati</taxon>
        <taxon>Bacillota</taxon>
        <taxon>Clostridia</taxon>
        <taxon>Eubacteriales</taxon>
        <taxon>Oscillospiraceae</taxon>
        <taxon>Ruthenibacterium</taxon>
    </lineage>
</organism>
<dbReference type="InterPro" id="IPR003711">
    <property type="entry name" value="CarD-like/TRCF_RID"/>
</dbReference>
<comment type="caution">
    <text evidence="2">The sequence shown here is derived from an EMBL/GenBank/DDBJ whole genome shotgun (WGS) entry which is preliminary data.</text>
</comment>
<evidence type="ECO:0000313" key="2">
    <source>
        <dbReference type="EMBL" id="KJF39700.1"/>
    </source>
</evidence>
<evidence type="ECO:0000313" key="5">
    <source>
        <dbReference type="EMBL" id="MTS26043.1"/>
    </source>
</evidence>
<dbReference type="SMART" id="SM01058">
    <property type="entry name" value="CarD_TRCF"/>
    <property type="match status" value="1"/>
</dbReference>
<protein>
    <recommendedName>
        <fullName evidence="1">CarD-like/TRCF RNAP-interacting domain-containing protein</fullName>
    </recommendedName>
</protein>
<reference evidence="10 11" key="3">
    <citation type="journal article" date="2019" name="Nat. Med.">
        <title>A library of human gut bacterial isolates paired with longitudinal multiomics data enables mechanistic microbiome research.</title>
        <authorList>
            <person name="Poyet M."/>
            <person name="Groussin M."/>
            <person name="Gibbons S.M."/>
            <person name="Avila-Pacheco J."/>
            <person name="Jiang X."/>
            <person name="Kearney S.M."/>
            <person name="Perrotta A.R."/>
            <person name="Berdy B."/>
            <person name="Zhao S."/>
            <person name="Lieberman T.D."/>
            <person name="Swanson P.K."/>
            <person name="Smith M."/>
            <person name="Roesemann S."/>
            <person name="Alexander J.E."/>
            <person name="Rich S.A."/>
            <person name="Livny J."/>
            <person name="Vlamakis H."/>
            <person name="Clish C."/>
            <person name="Bullock K."/>
            <person name="Deik A."/>
            <person name="Scott J."/>
            <person name="Pierce K.A."/>
            <person name="Xavier R.J."/>
            <person name="Alm E.J."/>
        </authorList>
    </citation>
    <scope>NUCLEOTIDE SEQUENCE [LARGE SCALE GENOMIC DNA]</scope>
    <source>
        <strain evidence="5 11">BIOML-A4</strain>
        <strain evidence="6 10">BIOML-A7</strain>
    </source>
</reference>
<dbReference type="Proteomes" id="UP000449193">
    <property type="component" value="Unassembled WGS sequence"/>
</dbReference>
<dbReference type="RefSeq" id="WP_009323829.1">
    <property type="nucleotide sequence ID" value="NZ_CAQJQL010000007.1"/>
</dbReference>
<reference evidence="2" key="1">
    <citation type="submission" date="2015-02" db="EMBL/GenBank/DDBJ databases">
        <title>A novel member of the family Ruminococcaceae isolated from human feces.</title>
        <authorList>
            <person name="Shkoporov A.N."/>
            <person name="Chaplin A.V."/>
            <person name="Motuzova O.V."/>
            <person name="Kafarskaia L.I."/>
            <person name="Khokhlova E.V."/>
            <person name="Efimov B.A."/>
        </authorList>
    </citation>
    <scope>NUCLEOTIDE SEQUENCE [LARGE SCALE GENOMIC DNA]</scope>
    <source>
        <strain evidence="2">585-1</strain>
    </source>
</reference>
<dbReference type="Proteomes" id="UP000053433">
    <property type="component" value="Unassembled WGS sequence"/>
</dbReference>
<accession>A0A0D8IYC9</accession>
<reference evidence="3 8" key="2">
    <citation type="submission" date="2015-10" db="EMBL/GenBank/DDBJ databases">
        <title>A novel member of the family Ruminococcaceae isolated from human faeces.</title>
        <authorList>
            <person name="Shkoporov A.N."/>
            <person name="Chaplin A.V."/>
            <person name="Motuzova O.V."/>
            <person name="Kafarskaia L.I."/>
            <person name="Efimov B.A."/>
        </authorList>
    </citation>
    <scope>NUCLEOTIDE SEQUENCE [LARGE SCALE GENOMIC DNA]</scope>
    <source>
        <strain evidence="3 8">668</strain>
    </source>
</reference>
<keyword evidence="7" id="KW-1185">Reference proteome</keyword>
<evidence type="ECO:0000313" key="10">
    <source>
        <dbReference type="Proteomes" id="UP000449193"/>
    </source>
</evidence>
<evidence type="ECO:0000259" key="1">
    <source>
        <dbReference type="SMART" id="SM01058"/>
    </source>
</evidence>
<proteinExistence type="predicted"/>
<dbReference type="Proteomes" id="UP000032483">
    <property type="component" value="Unassembled WGS sequence"/>
</dbReference>
<evidence type="ECO:0000313" key="11">
    <source>
        <dbReference type="Proteomes" id="UP000472755"/>
    </source>
</evidence>
<evidence type="ECO:0000313" key="4">
    <source>
        <dbReference type="EMBL" id="MST91505.1"/>
    </source>
</evidence>
<evidence type="ECO:0000313" key="6">
    <source>
        <dbReference type="EMBL" id="MTS50264.1"/>
    </source>
</evidence>
<dbReference type="Gene3D" id="1.20.58.1290">
    <property type="entry name" value="CarD-like, C-terminal domain"/>
    <property type="match status" value="1"/>
</dbReference>
<dbReference type="GeneID" id="42857073"/>
<name>A0A0D8IYC9_9FIRM</name>
<dbReference type="Proteomes" id="UP000472755">
    <property type="component" value="Unassembled WGS sequence"/>
</dbReference>
<evidence type="ECO:0000313" key="8">
    <source>
        <dbReference type="Proteomes" id="UP000053433"/>
    </source>
</evidence>
<feature type="domain" description="CarD-like/TRCF RNAP-interacting" evidence="1">
    <location>
        <begin position="1"/>
        <end position="114"/>
    </location>
</feature>
<dbReference type="EMBL" id="JXXK01000014">
    <property type="protein sequence ID" value="KJF39700.1"/>
    <property type="molecule type" value="Genomic_DNA"/>
</dbReference>
<dbReference type="EMBL" id="LMUA01000011">
    <property type="protein sequence ID" value="KUE76215.1"/>
    <property type="molecule type" value="Genomic_DNA"/>
</dbReference>
<dbReference type="EMBL" id="WMZU01000002">
    <property type="protein sequence ID" value="MTS26043.1"/>
    <property type="molecule type" value="Genomic_DNA"/>
</dbReference>